<evidence type="ECO:0000313" key="2">
    <source>
        <dbReference type="EMBL" id="GAA3689231.1"/>
    </source>
</evidence>
<comment type="caution">
    <text evidence="2">The sequence shown here is derived from an EMBL/GenBank/DDBJ whole genome shotgun (WGS) entry which is preliminary data.</text>
</comment>
<protein>
    <submittedName>
        <fullName evidence="2">Uncharacterized protein</fullName>
    </submittedName>
</protein>
<reference evidence="3" key="1">
    <citation type="journal article" date="2019" name="Int. J. Syst. Evol. Microbiol.">
        <title>The Global Catalogue of Microorganisms (GCM) 10K type strain sequencing project: providing services to taxonomists for standard genome sequencing and annotation.</title>
        <authorList>
            <consortium name="The Broad Institute Genomics Platform"/>
            <consortium name="The Broad Institute Genome Sequencing Center for Infectious Disease"/>
            <person name="Wu L."/>
            <person name="Ma J."/>
        </authorList>
    </citation>
    <scope>NUCLEOTIDE SEQUENCE [LARGE SCALE GENOMIC DNA]</scope>
    <source>
        <strain evidence="3">JCM 30742</strain>
    </source>
</reference>
<gene>
    <name evidence="2" type="ORF">GCM10023081_28270</name>
</gene>
<evidence type="ECO:0000313" key="3">
    <source>
        <dbReference type="Proteomes" id="UP001500752"/>
    </source>
</evidence>
<dbReference type="Proteomes" id="UP001500752">
    <property type="component" value="Unassembled WGS sequence"/>
</dbReference>
<proteinExistence type="predicted"/>
<feature type="region of interest" description="Disordered" evidence="1">
    <location>
        <begin position="1"/>
        <end position="68"/>
    </location>
</feature>
<accession>A0ABP7CEZ2</accession>
<organism evidence="2 3">
    <name type="scientific">Arthrobacter ginkgonis</name>
    <dbReference type="NCBI Taxonomy" id="1630594"/>
    <lineage>
        <taxon>Bacteria</taxon>
        <taxon>Bacillati</taxon>
        <taxon>Actinomycetota</taxon>
        <taxon>Actinomycetes</taxon>
        <taxon>Micrococcales</taxon>
        <taxon>Micrococcaceae</taxon>
        <taxon>Arthrobacter</taxon>
    </lineage>
</organism>
<keyword evidence="3" id="KW-1185">Reference proteome</keyword>
<sequence>MGHNDDAGAGVGQLGDHGEGRADAAVIGDGGPVERHVQVATDQDVPPADTNGEQFVESVRSHGSKPSR</sequence>
<evidence type="ECO:0000256" key="1">
    <source>
        <dbReference type="SAM" id="MobiDB-lite"/>
    </source>
</evidence>
<name>A0ABP7CEZ2_9MICC</name>
<dbReference type="EMBL" id="BAABEO010000019">
    <property type="protein sequence ID" value="GAA3689231.1"/>
    <property type="molecule type" value="Genomic_DNA"/>
</dbReference>